<proteinExistence type="predicted"/>
<dbReference type="Proteomes" id="UP001501475">
    <property type="component" value="Unassembled WGS sequence"/>
</dbReference>
<keyword evidence="4" id="KW-1185">Reference proteome</keyword>
<sequence length="123" mass="13692">MERMIREAQERGEFDNLKGAGRPLDLGSGDDPDWWIKQKMRSEGLDFAGGLPAVISLRREAAGFPGALADLRTESSVRAVLADYNDRVRLDRLAARDPKSATIVAPLVDIDAMVERWRELPSQ</sequence>
<organism evidence="3 4">
    <name type="scientific">Nostocoides vanveenii</name>
    <dbReference type="NCBI Taxonomy" id="330835"/>
    <lineage>
        <taxon>Bacteria</taxon>
        <taxon>Bacillati</taxon>
        <taxon>Actinomycetota</taxon>
        <taxon>Actinomycetes</taxon>
        <taxon>Micrococcales</taxon>
        <taxon>Intrasporangiaceae</taxon>
        <taxon>Nostocoides</taxon>
    </lineage>
</organism>
<evidence type="ECO:0000313" key="3">
    <source>
        <dbReference type="EMBL" id="GAA1776368.1"/>
    </source>
</evidence>
<reference evidence="3 4" key="1">
    <citation type="journal article" date="2019" name="Int. J. Syst. Evol. Microbiol.">
        <title>The Global Catalogue of Microorganisms (GCM) 10K type strain sequencing project: providing services to taxonomists for standard genome sequencing and annotation.</title>
        <authorList>
            <consortium name="The Broad Institute Genomics Platform"/>
            <consortium name="The Broad Institute Genome Sequencing Center for Infectious Disease"/>
            <person name="Wu L."/>
            <person name="Ma J."/>
        </authorList>
    </citation>
    <scope>NUCLEOTIDE SEQUENCE [LARGE SCALE GENOMIC DNA]</scope>
    <source>
        <strain evidence="3 4">JCM 15591</strain>
    </source>
</reference>
<name>A0ABN2L5T8_9MICO</name>
<feature type="region of interest" description="Disordered" evidence="1">
    <location>
        <begin position="1"/>
        <end position="25"/>
    </location>
</feature>
<comment type="caution">
    <text evidence="3">The sequence shown here is derived from an EMBL/GenBank/DDBJ whole genome shotgun (WGS) entry which is preliminary data.</text>
</comment>
<feature type="compositionally biased region" description="Basic and acidic residues" evidence="1">
    <location>
        <begin position="1"/>
        <end position="16"/>
    </location>
</feature>
<protein>
    <recommendedName>
        <fullName evidence="2">DnaJ homologue subfamily C member 28 conserved domain-containing protein</fullName>
    </recommendedName>
</protein>
<dbReference type="Pfam" id="PF09350">
    <property type="entry name" value="DJC28_CD"/>
    <property type="match status" value="1"/>
</dbReference>
<evidence type="ECO:0000259" key="2">
    <source>
        <dbReference type="Pfam" id="PF09350"/>
    </source>
</evidence>
<accession>A0ABN2L5T8</accession>
<gene>
    <name evidence="3" type="ORF">GCM10009810_36840</name>
</gene>
<evidence type="ECO:0000256" key="1">
    <source>
        <dbReference type="SAM" id="MobiDB-lite"/>
    </source>
</evidence>
<evidence type="ECO:0000313" key="4">
    <source>
        <dbReference type="Proteomes" id="UP001501475"/>
    </source>
</evidence>
<dbReference type="EMBL" id="BAAAPN010000105">
    <property type="protein sequence ID" value="GAA1776368.1"/>
    <property type="molecule type" value="Genomic_DNA"/>
</dbReference>
<feature type="domain" description="DnaJ homologue subfamily C member 28 conserved" evidence="2">
    <location>
        <begin position="2"/>
        <end position="62"/>
    </location>
</feature>
<dbReference type="InterPro" id="IPR018961">
    <property type="entry name" value="DnaJ_homolog_subfam-C_membr-28"/>
</dbReference>